<accession>A0ABT9WX12</accession>
<keyword evidence="4 6" id="KW-1133">Transmembrane helix</keyword>
<dbReference type="InterPro" id="IPR050250">
    <property type="entry name" value="Macrolide_Exporter_MacB"/>
</dbReference>
<dbReference type="EMBL" id="JAUSTT010000028">
    <property type="protein sequence ID" value="MDQ0177835.1"/>
    <property type="molecule type" value="Genomic_DNA"/>
</dbReference>
<evidence type="ECO:0000256" key="5">
    <source>
        <dbReference type="ARBA" id="ARBA00023136"/>
    </source>
</evidence>
<dbReference type="PANTHER" id="PTHR30572:SF9">
    <property type="entry name" value="ABC TRANSPORTER PERMEASE PROTEIN"/>
    <property type="match status" value="1"/>
</dbReference>
<sequence length="454" mass="49804">MNFIKRAFLSITAKKGKSLLLMGIFFIVISLVLAGFSIQNASNKATDNARKKLGASVTLSTDPQNSMNRLNRELKEEEADQLTTSKYVKNYNYSSRTSAVAEGFQPIGWSDESQESMGGISPPEGVEIPNVIIESTMESGLSKSFETGESKIVEGKPITKDLQGKEVALIEKRLAKENNLKVGDKIKVRSKIDKEKTIELEIVGIYTTKEKNDGFSLPVLDPVNKLYVPYKAVDKFEDEVFASFEAVYYLDDPLHVNAFKEEAKQSTIDFDGLLLDASERLYKQMIGPIKNIASTSQTIVYIVSIAGAIILGLIIMLSIKERRKEMGILLSIGERKWKLMGQLLVEVLFVAVLAFGLSLTTGSKVSQVIGDNLLSNEIATAADSKDETTGMMEEVPPDIDSKQEKTIDKIDVSVTGEDIGKVGGIGLVIAILATILPALSILRLNPKQILLKDE</sequence>
<keyword evidence="10" id="KW-1185">Reference proteome</keyword>
<reference evidence="9 10" key="1">
    <citation type="submission" date="2023-07" db="EMBL/GenBank/DDBJ databases">
        <title>Genomic Encyclopedia of Type Strains, Phase IV (KMG-IV): sequencing the most valuable type-strain genomes for metagenomic binning, comparative biology and taxonomic classification.</title>
        <authorList>
            <person name="Goeker M."/>
        </authorList>
    </citation>
    <scope>NUCLEOTIDE SEQUENCE [LARGE SCALE GENOMIC DNA]</scope>
    <source>
        <strain evidence="9 10">DSM 23837</strain>
    </source>
</reference>
<evidence type="ECO:0000256" key="6">
    <source>
        <dbReference type="SAM" id="Phobius"/>
    </source>
</evidence>
<dbReference type="RefSeq" id="WP_307232168.1">
    <property type="nucleotide sequence ID" value="NZ_JAUSTT010000028.1"/>
</dbReference>
<dbReference type="Pfam" id="PF02687">
    <property type="entry name" value="FtsX"/>
    <property type="match status" value="1"/>
</dbReference>
<keyword evidence="2" id="KW-1003">Cell membrane</keyword>
<evidence type="ECO:0000259" key="7">
    <source>
        <dbReference type="Pfam" id="PF02687"/>
    </source>
</evidence>
<keyword evidence="3 6" id="KW-0812">Transmembrane</keyword>
<dbReference type="Pfam" id="PF12704">
    <property type="entry name" value="MacB_PCD"/>
    <property type="match status" value="1"/>
</dbReference>
<dbReference type="InterPro" id="IPR025857">
    <property type="entry name" value="MacB_PCD"/>
</dbReference>
<comment type="subcellular location">
    <subcellularLocation>
        <location evidence="1">Cell membrane</location>
        <topology evidence="1">Multi-pass membrane protein</topology>
    </subcellularLocation>
</comment>
<gene>
    <name evidence="9" type="ORF">J2S08_003726</name>
</gene>
<dbReference type="PANTHER" id="PTHR30572">
    <property type="entry name" value="MEMBRANE COMPONENT OF TRANSPORTER-RELATED"/>
    <property type="match status" value="1"/>
</dbReference>
<feature type="transmembrane region" description="Helical" evidence="6">
    <location>
        <begin position="422"/>
        <end position="442"/>
    </location>
</feature>
<feature type="transmembrane region" description="Helical" evidence="6">
    <location>
        <begin position="339"/>
        <end position="359"/>
    </location>
</feature>
<comment type="caution">
    <text evidence="9">The sequence shown here is derived from an EMBL/GenBank/DDBJ whole genome shotgun (WGS) entry which is preliminary data.</text>
</comment>
<evidence type="ECO:0000313" key="10">
    <source>
        <dbReference type="Proteomes" id="UP001223586"/>
    </source>
</evidence>
<evidence type="ECO:0000256" key="4">
    <source>
        <dbReference type="ARBA" id="ARBA00022989"/>
    </source>
</evidence>
<name>A0ABT9WX12_9BACI</name>
<proteinExistence type="predicted"/>
<evidence type="ECO:0000256" key="3">
    <source>
        <dbReference type="ARBA" id="ARBA00022692"/>
    </source>
</evidence>
<evidence type="ECO:0000259" key="8">
    <source>
        <dbReference type="Pfam" id="PF12704"/>
    </source>
</evidence>
<protein>
    <submittedName>
        <fullName evidence="9">ABC transport system permease protein</fullName>
    </submittedName>
</protein>
<keyword evidence="5 6" id="KW-0472">Membrane</keyword>
<feature type="domain" description="MacB-like periplasmic core" evidence="8">
    <location>
        <begin position="20"/>
        <end position="264"/>
    </location>
</feature>
<evidence type="ECO:0000313" key="9">
    <source>
        <dbReference type="EMBL" id="MDQ0177835.1"/>
    </source>
</evidence>
<feature type="domain" description="ABC3 transporter permease C-terminal" evidence="7">
    <location>
        <begin position="299"/>
        <end position="446"/>
    </location>
</feature>
<dbReference type="Proteomes" id="UP001223586">
    <property type="component" value="Unassembled WGS sequence"/>
</dbReference>
<evidence type="ECO:0000256" key="1">
    <source>
        <dbReference type="ARBA" id="ARBA00004651"/>
    </source>
</evidence>
<organism evidence="9 10">
    <name type="scientific">Bacillus chungangensis</name>
    <dbReference type="NCBI Taxonomy" id="587633"/>
    <lineage>
        <taxon>Bacteria</taxon>
        <taxon>Bacillati</taxon>
        <taxon>Bacillota</taxon>
        <taxon>Bacilli</taxon>
        <taxon>Bacillales</taxon>
        <taxon>Bacillaceae</taxon>
        <taxon>Bacillus</taxon>
    </lineage>
</organism>
<evidence type="ECO:0000256" key="2">
    <source>
        <dbReference type="ARBA" id="ARBA00022475"/>
    </source>
</evidence>
<feature type="transmembrane region" description="Helical" evidence="6">
    <location>
        <begin position="299"/>
        <end position="319"/>
    </location>
</feature>
<dbReference type="InterPro" id="IPR003838">
    <property type="entry name" value="ABC3_permease_C"/>
</dbReference>